<reference evidence="11" key="1">
    <citation type="submission" date="2021-01" db="EMBL/GenBank/DDBJ databases">
        <authorList>
            <person name="Corre E."/>
            <person name="Pelletier E."/>
            <person name="Niang G."/>
            <person name="Scheremetjew M."/>
            <person name="Finn R."/>
            <person name="Kale V."/>
            <person name="Holt S."/>
            <person name="Cochrane G."/>
            <person name="Meng A."/>
            <person name="Brown T."/>
            <person name="Cohen L."/>
        </authorList>
    </citation>
    <scope>NUCLEOTIDE SEQUENCE</scope>
    <source>
        <strain evidence="11">DIVA3 518/3/11/1/6</strain>
    </source>
</reference>
<accession>A0A7S4IWC8</accession>
<evidence type="ECO:0000256" key="1">
    <source>
        <dbReference type="ARBA" id="ARBA00004225"/>
    </source>
</evidence>
<evidence type="ECO:0000256" key="7">
    <source>
        <dbReference type="ARBA" id="ARBA00023128"/>
    </source>
</evidence>
<gene>
    <name evidence="11" type="ORF">VSP0166_LOCUS17853</name>
</gene>
<evidence type="ECO:0000256" key="10">
    <source>
        <dbReference type="RuleBase" id="RU000488"/>
    </source>
</evidence>
<keyword evidence="6" id="KW-1133">Transmembrane helix</keyword>
<evidence type="ECO:0000256" key="3">
    <source>
        <dbReference type="ARBA" id="ARBA00022448"/>
    </source>
</evidence>
<evidence type="ECO:0000313" key="11">
    <source>
        <dbReference type="EMBL" id="CAE2241584.1"/>
    </source>
</evidence>
<evidence type="ECO:0000256" key="5">
    <source>
        <dbReference type="ARBA" id="ARBA00022737"/>
    </source>
</evidence>
<evidence type="ECO:0000256" key="4">
    <source>
        <dbReference type="ARBA" id="ARBA00022692"/>
    </source>
</evidence>
<dbReference type="GO" id="GO:0006843">
    <property type="term" value="P:mitochondrial citrate transmembrane transport"/>
    <property type="evidence" value="ECO:0007669"/>
    <property type="project" value="TreeGrafter"/>
</dbReference>
<dbReference type="PANTHER" id="PTHR45788">
    <property type="entry name" value="SUCCINATE/FUMARATE MITOCHONDRIAL TRANSPORTER-RELATED"/>
    <property type="match status" value="1"/>
</dbReference>
<evidence type="ECO:0000256" key="6">
    <source>
        <dbReference type="ARBA" id="ARBA00022989"/>
    </source>
</evidence>
<keyword evidence="8 9" id="KW-0472">Membrane</keyword>
<sequence>MVATESPKKESKLSGKNIAITSLAGGVSGALEICFTYPFEFAKTQVQLEPKKYAGKPFWTCWKDGYREFGGFPRGFTAIYRGMPPLIIFGIPRNASRFTSFEAAKELLQSSTNLGNIPVNIIAGFVGGFTEAVLVTTVQETMKVRLIHDRLSPNPRFRNTFHGVSTIIKEQGVGGVYKGLLPTIIKQGSNQMIRFPVYFYLKRMILGNVTDDFSVNGAVKGNLQAMAVGGFAGAASVLGNTPVDVIKTKMQGFQSHRYSGAMDCIKVTFAEEGFRGFYKGMGARMGRVSADVALTFFFVEKVKLIVKSMLA</sequence>
<evidence type="ECO:0000256" key="2">
    <source>
        <dbReference type="ARBA" id="ARBA00006375"/>
    </source>
</evidence>
<keyword evidence="3 10" id="KW-0813">Transport</keyword>
<dbReference type="InterPro" id="IPR049563">
    <property type="entry name" value="TXTP-like"/>
</dbReference>
<comment type="subcellular location">
    <subcellularLocation>
        <location evidence="1">Mitochondrion membrane</location>
        <topology evidence="1">Multi-pass membrane protein</topology>
    </subcellularLocation>
</comment>
<dbReference type="SUPFAM" id="SSF103506">
    <property type="entry name" value="Mitochondrial carrier"/>
    <property type="match status" value="1"/>
</dbReference>
<evidence type="ECO:0000256" key="8">
    <source>
        <dbReference type="ARBA" id="ARBA00023136"/>
    </source>
</evidence>
<evidence type="ECO:0008006" key="12">
    <source>
        <dbReference type="Google" id="ProtNLM"/>
    </source>
</evidence>
<keyword evidence="4 9" id="KW-0812">Transmembrane</keyword>
<dbReference type="AlphaFoldDB" id="A0A7S4IWC8"/>
<feature type="repeat" description="Solcar" evidence="9">
    <location>
        <begin position="16"/>
        <end position="107"/>
    </location>
</feature>
<dbReference type="EMBL" id="HBKP01025657">
    <property type="protein sequence ID" value="CAE2241584.1"/>
    <property type="molecule type" value="Transcribed_RNA"/>
</dbReference>
<dbReference type="PROSITE" id="PS50920">
    <property type="entry name" value="SOLCAR"/>
    <property type="match status" value="3"/>
</dbReference>
<name>A0A7S4IWC8_9EUKA</name>
<keyword evidence="5" id="KW-0677">Repeat</keyword>
<comment type="similarity">
    <text evidence="2 10">Belongs to the mitochondrial carrier (TC 2.A.29) family.</text>
</comment>
<proteinExistence type="inferred from homology"/>
<dbReference type="PANTHER" id="PTHR45788:SF4">
    <property type="entry name" value="TRICARBOXYLATE TRANSPORT PROTEIN, MITOCHONDRIAL"/>
    <property type="match status" value="1"/>
</dbReference>
<protein>
    <recommendedName>
        <fullName evidence="12">Mitochondrial carrier protein</fullName>
    </recommendedName>
</protein>
<feature type="repeat" description="Solcar" evidence="9">
    <location>
        <begin position="115"/>
        <end position="204"/>
    </location>
</feature>
<dbReference type="GO" id="GO:0031966">
    <property type="term" value="C:mitochondrial membrane"/>
    <property type="evidence" value="ECO:0007669"/>
    <property type="project" value="UniProtKB-SubCell"/>
</dbReference>
<dbReference type="Pfam" id="PF00153">
    <property type="entry name" value="Mito_carr"/>
    <property type="match status" value="3"/>
</dbReference>
<dbReference type="Gene3D" id="1.50.40.10">
    <property type="entry name" value="Mitochondrial carrier domain"/>
    <property type="match status" value="1"/>
</dbReference>
<feature type="repeat" description="Solcar" evidence="9">
    <location>
        <begin position="220"/>
        <end position="305"/>
    </location>
</feature>
<organism evidence="11">
    <name type="scientific">Vannella robusta</name>
    <dbReference type="NCBI Taxonomy" id="1487602"/>
    <lineage>
        <taxon>Eukaryota</taxon>
        <taxon>Amoebozoa</taxon>
        <taxon>Discosea</taxon>
        <taxon>Flabellinia</taxon>
        <taxon>Vannellidae</taxon>
        <taxon>Vannella</taxon>
    </lineage>
</organism>
<dbReference type="InterPro" id="IPR023395">
    <property type="entry name" value="MCP_dom_sf"/>
</dbReference>
<dbReference type="GO" id="GO:0071913">
    <property type="term" value="F:citrate secondary active transmembrane transporter activity"/>
    <property type="evidence" value="ECO:0007669"/>
    <property type="project" value="TreeGrafter"/>
</dbReference>
<dbReference type="InterPro" id="IPR018108">
    <property type="entry name" value="MCP_transmembrane"/>
</dbReference>
<evidence type="ECO:0000256" key="9">
    <source>
        <dbReference type="PROSITE-ProRule" id="PRU00282"/>
    </source>
</evidence>
<keyword evidence="7" id="KW-0496">Mitochondrion</keyword>